<dbReference type="CDD" id="cd17535">
    <property type="entry name" value="REC_NarL-like"/>
    <property type="match status" value="1"/>
</dbReference>
<sequence length="221" mass="23993">MTTAQKTPITVLSVDDHPMLREGIASVIAAEEDMLLVGEACNGLQAVECYRRLRPDVTLMDIQMPDMNGIDATIAIRAEFPDARVVVLTTYEGDALARRAIAAGAAGYLLKSMLRRELLATVRSVHEGRRCIPAEVANGIAQHWHESALSKREVEVLQLVAAGQSNKRIGVHLAISEETVKVHMKSILAKLNASDRTHAVTRAIERGIIDLHACGQVGGPY</sequence>
<dbReference type="EMBL" id="WWCW01000007">
    <property type="protein sequence ID" value="MYM86378.1"/>
    <property type="molecule type" value="Genomic_DNA"/>
</dbReference>
<dbReference type="Proteomes" id="UP000470302">
    <property type="component" value="Unassembled WGS sequence"/>
</dbReference>
<evidence type="ECO:0000256" key="1">
    <source>
        <dbReference type="ARBA" id="ARBA00022553"/>
    </source>
</evidence>
<accession>A0A845G0T5</accession>
<dbReference type="InterPro" id="IPR058245">
    <property type="entry name" value="NreC/VraR/RcsB-like_REC"/>
</dbReference>
<dbReference type="InterPro" id="IPR011006">
    <property type="entry name" value="CheY-like_superfamily"/>
</dbReference>
<dbReference type="AlphaFoldDB" id="A0A845G0T5"/>
<feature type="modified residue" description="4-aspartylphosphate" evidence="3">
    <location>
        <position position="61"/>
    </location>
</feature>
<dbReference type="Pfam" id="PF00072">
    <property type="entry name" value="Response_reg"/>
    <property type="match status" value="1"/>
</dbReference>
<dbReference type="GO" id="GO:0003677">
    <property type="term" value="F:DNA binding"/>
    <property type="evidence" value="ECO:0007669"/>
    <property type="project" value="UniProtKB-KW"/>
</dbReference>
<dbReference type="PROSITE" id="PS50110">
    <property type="entry name" value="RESPONSE_REGULATORY"/>
    <property type="match status" value="1"/>
</dbReference>
<name>A0A845G0T5_9BURK</name>
<dbReference type="RefSeq" id="WP_161095644.1">
    <property type="nucleotide sequence ID" value="NZ_WWCW01000007.1"/>
</dbReference>
<gene>
    <name evidence="6" type="ORF">GTP91_04190</name>
</gene>
<dbReference type="PROSITE" id="PS00622">
    <property type="entry name" value="HTH_LUXR_1"/>
    <property type="match status" value="1"/>
</dbReference>
<dbReference type="PANTHER" id="PTHR45566">
    <property type="entry name" value="HTH-TYPE TRANSCRIPTIONAL REGULATOR YHJB-RELATED"/>
    <property type="match status" value="1"/>
</dbReference>
<comment type="caution">
    <text evidence="6">The sequence shown here is derived from an EMBL/GenBank/DDBJ whole genome shotgun (WGS) entry which is preliminary data.</text>
</comment>
<dbReference type="Gene3D" id="3.40.50.2300">
    <property type="match status" value="1"/>
</dbReference>
<evidence type="ECO:0000313" key="7">
    <source>
        <dbReference type="Proteomes" id="UP000470302"/>
    </source>
</evidence>
<feature type="domain" description="HTH luxR-type" evidence="4">
    <location>
        <begin position="142"/>
        <end position="207"/>
    </location>
</feature>
<evidence type="ECO:0000313" key="6">
    <source>
        <dbReference type="EMBL" id="MYM86378.1"/>
    </source>
</evidence>
<dbReference type="InterPro" id="IPR000792">
    <property type="entry name" value="Tscrpt_reg_LuxR_C"/>
</dbReference>
<evidence type="ECO:0000256" key="2">
    <source>
        <dbReference type="ARBA" id="ARBA00023125"/>
    </source>
</evidence>
<evidence type="ECO:0000256" key="3">
    <source>
        <dbReference type="PROSITE-ProRule" id="PRU00169"/>
    </source>
</evidence>
<dbReference type="GO" id="GO:0000160">
    <property type="term" value="P:phosphorelay signal transduction system"/>
    <property type="evidence" value="ECO:0007669"/>
    <property type="project" value="InterPro"/>
</dbReference>
<dbReference type="GO" id="GO:0006355">
    <property type="term" value="P:regulation of DNA-templated transcription"/>
    <property type="evidence" value="ECO:0007669"/>
    <property type="project" value="InterPro"/>
</dbReference>
<evidence type="ECO:0000259" key="4">
    <source>
        <dbReference type="PROSITE" id="PS50043"/>
    </source>
</evidence>
<proteinExistence type="predicted"/>
<evidence type="ECO:0000259" key="5">
    <source>
        <dbReference type="PROSITE" id="PS50110"/>
    </source>
</evidence>
<feature type="domain" description="Response regulatory" evidence="5">
    <location>
        <begin position="10"/>
        <end position="126"/>
    </location>
</feature>
<dbReference type="PRINTS" id="PR00038">
    <property type="entry name" value="HTHLUXR"/>
</dbReference>
<dbReference type="InterPro" id="IPR001789">
    <property type="entry name" value="Sig_transdc_resp-reg_receiver"/>
</dbReference>
<dbReference type="SUPFAM" id="SSF52172">
    <property type="entry name" value="CheY-like"/>
    <property type="match status" value="1"/>
</dbReference>
<protein>
    <submittedName>
        <fullName evidence="6">Response regulator</fullName>
    </submittedName>
</protein>
<dbReference type="PROSITE" id="PS50043">
    <property type="entry name" value="HTH_LUXR_2"/>
    <property type="match status" value="1"/>
</dbReference>
<dbReference type="Pfam" id="PF00196">
    <property type="entry name" value="GerE"/>
    <property type="match status" value="1"/>
</dbReference>
<reference evidence="6 7" key="1">
    <citation type="submission" date="2020-01" db="EMBL/GenBank/DDBJ databases">
        <title>Novel species isolated from a subtropical stream in China.</title>
        <authorList>
            <person name="Lu H."/>
        </authorList>
    </citation>
    <scope>NUCLEOTIDE SEQUENCE [LARGE SCALE GENOMIC DNA]</scope>
    <source>
        <strain evidence="6 7">FT82W</strain>
    </source>
</reference>
<dbReference type="CDD" id="cd06170">
    <property type="entry name" value="LuxR_C_like"/>
    <property type="match status" value="1"/>
</dbReference>
<keyword evidence="2" id="KW-0238">DNA-binding</keyword>
<dbReference type="SUPFAM" id="SSF46894">
    <property type="entry name" value="C-terminal effector domain of the bipartite response regulators"/>
    <property type="match status" value="1"/>
</dbReference>
<dbReference type="InterPro" id="IPR051015">
    <property type="entry name" value="EvgA-like"/>
</dbReference>
<dbReference type="InterPro" id="IPR016032">
    <property type="entry name" value="Sig_transdc_resp-reg_C-effctor"/>
</dbReference>
<organism evidence="6 7">
    <name type="scientific">Duganella vulcania</name>
    <dbReference type="NCBI Taxonomy" id="2692166"/>
    <lineage>
        <taxon>Bacteria</taxon>
        <taxon>Pseudomonadati</taxon>
        <taxon>Pseudomonadota</taxon>
        <taxon>Betaproteobacteria</taxon>
        <taxon>Burkholderiales</taxon>
        <taxon>Oxalobacteraceae</taxon>
        <taxon>Telluria group</taxon>
        <taxon>Duganella</taxon>
    </lineage>
</organism>
<dbReference type="SMART" id="SM00421">
    <property type="entry name" value="HTH_LUXR"/>
    <property type="match status" value="1"/>
</dbReference>
<dbReference type="SMART" id="SM00448">
    <property type="entry name" value="REC"/>
    <property type="match status" value="1"/>
</dbReference>
<dbReference type="PANTHER" id="PTHR45566:SF2">
    <property type="entry name" value="NARL SUBFAMILY"/>
    <property type="match status" value="1"/>
</dbReference>
<keyword evidence="1 3" id="KW-0597">Phosphoprotein</keyword>